<evidence type="ECO:0000313" key="1">
    <source>
        <dbReference type="EMBL" id="MDT0641723.1"/>
    </source>
</evidence>
<accession>A0ABU3C5U6</accession>
<comment type="caution">
    <text evidence="1">The sequence shown here is derived from an EMBL/GenBank/DDBJ whole genome shotgun (WGS) entry which is preliminary data.</text>
</comment>
<proteinExistence type="predicted"/>
<gene>
    <name evidence="1" type="ORF">RM553_02660</name>
</gene>
<dbReference type="Proteomes" id="UP001262889">
    <property type="component" value="Unassembled WGS sequence"/>
</dbReference>
<sequence length="124" mass="14280">MIKKNLELDFGSIFIHENVLIAELKEGILFSVENNRKLLELGRDIFEGRPYGYVSYRTNSYAVDPLVYMESSRAANLIAIAVVSNNELVKLNARQVEQKFYKNPGAFEVFDTLEEALVWMKPKF</sequence>
<protein>
    <recommendedName>
        <fullName evidence="3">STAS/SEC14 domain-containing protein</fullName>
    </recommendedName>
</protein>
<organism evidence="1 2">
    <name type="scientific">Autumnicola tepida</name>
    <dbReference type="NCBI Taxonomy" id="3075595"/>
    <lineage>
        <taxon>Bacteria</taxon>
        <taxon>Pseudomonadati</taxon>
        <taxon>Bacteroidota</taxon>
        <taxon>Flavobacteriia</taxon>
        <taxon>Flavobacteriales</taxon>
        <taxon>Flavobacteriaceae</taxon>
        <taxon>Autumnicola</taxon>
    </lineage>
</organism>
<dbReference type="RefSeq" id="WP_311533434.1">
    <property type="nucleotide sequence ID" value="NZ_JAVRHQ010000002.1"/>
</dbReference>
<keyword evidence="2" id="KW-1185">Reference proteome</keyword>
<evidence type="ECO:0008006" key="3">
    <source>
        <dbReference type="Google" id="ProtNLM"/>
    </source>
</evidence>
<dbReference type="EMBL" id="JAVRHQ010000002">
    <property type="protein sequence ID" value="MDT0641723.1"/>
    <property type="molecule type" value="Genomic_DNA"/>
</dbReference>
<evidence type="ECO:0000313" key="2">
    <source>
        <dbReference type="Proteomes" id="UP001262889"/>
    </source>
</evidence>
<name>A0ABU3C5U6_9FLAO</name>
<reference evidence="1 2" key="1">
    <citation type="submission" date="2023-09" db="EMBL/GenBank/DDBJ databases">
        <authorList>
            <person name="Rey-Velasco X."/>
        </authorList>
    </citation>
    <scope>NUCLEOTIDE SEQUENCE [LARGE SCALE GENOMIC DNA]</scope>
    <source>
        <strain evidence="1 2">F363</strain>
    </source>
</reference>